<comment type="subcellular location">
    <subcellularLocation>
        <location evidence="1">Membrane</location>
        <topology evidence="1">Multi-pass membrane protein</topology>
    </subcellularLocation>
</comment>
<evidence type="ECO:0000256" key="3">
    <source>
        <dbReference type="ARBA" id="ARBA00022989"/>
    </source>
</evidence>
<dbReference type="RefSeq" id="WP_016457147.1">
    <property type="nucleotide sequence ID" value="NZ_KE150446.1"/>
</dbReference>
<dbReference type="PATRIC" id="fig|1125779.3.peg.213"/>
<evidence type="ECO:0000313" key="8">
    <source>
        <dbReference type="Proteomes" id="UP000014408"/>
    </source>
</evidence>
<dbReference type="EMBL" id="ATBY01000002">
    <property type="protein sequence ID" value="EPD70928.1"/>
    <property type="molecule type" value="Genomic_DNA"/>
</dbReference>
<organism evidence="7 8">
    <name type="scientific">Corynebacterium pyruviciproducens ATCC BAA-1742</name>
    <dbReference type="NCBI Taxonomy" id="1125779"/>
    <lineage>
        <taxon>Bacteria</taxon>
        <taxon>Bacillati</taxon>
        <taxon>Actinomycetota</taxon>
        <taxon>Actinomycetes</taxon>
        <taxon>Mycobacteriales</taxon>
        <taxon>Corynebacteriaceae</taxon>
        <taxon>Corynebacterium</taxon>
    </lineage>
</organism>
<feature type="transmembrane region" description="Helical" evidence="5">
    <location>
        <begin position="38"/>
        <end position="66"/>
    </location>
</feature>
<name>S2Z2D4_9CORY</name>
<dbReference type="GO" id="GO:0016020">
    <property type="term" value="C:membrane"/>
    <property type="evidence" value="ECO:0007669"/>
    <property type="project" value="UniProtKB-SubCell"/>
</dbReference>
<evidence type="ECO:0000256" key="5">
    <source>
        <dbReference type="SAM" id="Phobius"/>
    </source>
</evidence>
<gene>
    <name evidence="7" type="ORF">HMPREF1219_00223</name>
</gene>
<keyword evidence="4 5" id="KW-0472">Membrane</keyword>
<feature type="domain" description="Integral membrane bound transporter" evidence="6">
    <location>
        <begin position="7"/>
        <end position="123"/>
    </location>
</feature>
<reference evidence="7 8" key="1">
    <citation type="submission" date="2013-05" db="EMBL/GenBank/DDBJ databases">
        <title>The Genome Sequence of Corynebacterium pyruviciproducens 1773O (ATCC BAA-1742).</title>
        <authorList>
            <consortium name="The Broad Institute Genomics Platform"/>
            <person name="Earl A."/>
            <person name="Ward D."/>
            <person name="Feldgarden M."/>
            <person name="Gevers D."/>
            <person name="Tong J."/>
            <person name="Walker B."/>
            <person name="Young S."/>
            <person name="Zeng Q."/>
            <person name="Gargeya S."/>
            <person name="Fitzgerald M."/>
            <person name="Haas B."/>
            <person name="Abouelleil A."/>
            <person name="Allen A.W."/>
            <person name="Alvarado L."/>
            <person name="Arachchi H.M."/>
            <person name="Berlin A.M."/>
            <person name="Chapman S.B."/>
            <person name="Gainer-Dewar J."/>
            <person name="Goldberg J."/>
            <person name="Griggs A."/>
            <person name="Gujja S."/>
            <person name="Hansen M."/>
            <person name="Howarth C."/>
            <person name="Imamovic A."/>
            <person name="Ireland A."/>
            <person name="Larimer J."/>
            <person name="McCowan C."/>
            <person name="Murphy C."/>
            <person name="Pearson M."/>
            <person name="Poon T.W."/>
            <person name="Priest M."/>
            <person name="Roberts A."/>
            <person name="Saif S."/>
            <person name="Shea T."/>
            <person name="Sisk P."/>
            <person name="Sykes S."/>
            <person name="Wortman J."/>
            <person name="Nusbaum C."/>
            <person name="Birren B."/>
        </authorList>
    </citation>
    <scope>NUCLEOTIDE SEQUENCE [LARGE SCALE GENOMIC DNA]</scope>
    <source>
        <strain evidence="7 8">ATCC BAA-1742</strain>
    </source>
</reference>
<accession>S2Z2D4</accession>
<evidence type="ECO:0000256" key="1">
    <source>
        <dbReference type="ARBA" id="ARBA00004141"/>
    </source>
</evidence>
<dbReference type="InterPro" id="IPR049453">
    <property type="entry name" value="Memb_transporter_dom"/>
</dbReference>
<evidence type="ECO:0000256" key="2">
    <source>
        <dbReference type="ARBA" id="ARBA00022692"/>
    </source>
</evidence>
<dbReference type="HOGENOM" id="CLU_1831812_0_0_11"/>
<dbReference type="Pfam" id="PF13515">
    <property type="entry name" value="FUSC_2"/>
    <property type="match status" value="1"/>
</dbReference>
<sequence>MTIFDPLTHSYWAMVAAVAPLVNSRFKMQYSRAIERVLGTLTGFAVVGFLLSHPMQGWQIVVWIVILRSPTEMYVTRNYTITASFITPTALLMVQTVEASPIWPMLLARTAETVIGAFAALAVIAVGDVHRYLEVVLPRR</sequence>
<dbReference type="AlphaFoldDB" id="S2Z2D4"/>
<feature type="transmembrane region" description="Helical" evidence="5">
    <location>
        <begin position="106"/>
        <end position="127"/>
    </location>
</feature>
<dbReference type="Proteomes" id="UP000014408">
    <property type="component" value="Unassembled WGS sequence"/>
</dbReference>
<keyword evidence="3 5" id="KW-1133">Transmembrane helix</keyword>
<dbReference type="eggNOG" id="ENOG5031MES">
    <property type="taxonomic scope" value="Bacteria"/>
</dbReference>
<comment type="caution">
    <text evidence="7">The sequence shown here is derived from an EMBL/GenBank/DDBJ whole genome shotgun (WGS) entry which is preliminary data.</text>
</comment>
<keyword evidence="2 5" id="KW-0812">Transmembrane</keyword>
<evidence type="ECO:0000313" key="7">
    <source>
        <dbReference type="EMBL" id="EPD70928.1"/>
    </source>
</evidence>
<evidence type="ECO:0000256" key="4">
    <source>
        <dbReference type="ARBA" id="ARBA00023136"/>
    </source>
</evidence>
<keyword evidence="8" id="KW-1185">Reference proteome</keyword>
<proteinExistence type="predicted"/>
<feature type="transmembrane region" description="Helical" evidence="5">
    <location>
        <begin position="78"/>
        <end position="94"/>
    </location>
</feature>
<dbReference type="STRING" id="1125779.HMPREF1219_00223"/>
<protein>
    <recommendedName>
        <fullName evidence="6">Integral membrane bound transporter domain-containing protein</fullName>
    </recommendedName>
</protein>
<evidence type="ECO:0000259" key="6">
    <source>
        <dbReference type="Pfam" id="PF13515"/>
    </source>
</evidence>